<proteinExistence type="inferred from homology"/>
<dbReference type="Pfam" id="PF00535">
    <property type="entry name" value="Glycos_transf_2"/>
    <property type="match status" value="1"/>
</dbReference>
<evidence type="ECO:0000313" key="5">
    <source>
        <dbReference type="EMBL" id="ERM81231.1"/>
    </source>
</evidence>
<dbReference type="Proteomes" id="UP000016843">
    <property type="component" value="Unassembled WGS sequence"/>
</dbReference>
<name>U5BX84_9BACT</name>
<accession>U5BX84</accession>
<comment type="caution">
    <text evidence="5">The sequence shown here is derived from an EMBL/GenBank/DDBJ whole genome shotgun (WGS) entry which is preliminary data.</text>
</comment>
<evidence type="ECO:0000256" key="1">
    <source>
        <dbReference type="ARBA" id="ARBA00006739"/>
    </source>
</evidence>
<evidence type="ECO:0000256" key="2">
    <source>
        <dbReference type="ARBA" id="ARBA00022676"/>
    </source>
</evidence>
<dbReference type="InterPro" id="IPR029044">
    <property type="entry name" value="Nucleotide-diphossugar_trans"/>
</dbReference>
<dbReference type="EMBL" id="AWXR01000057">
    <property type="protein sequence ID" value="ERM81231.1"/>
    <property type="molecule type" value="Genomic_DNA"/>
</dbReference>
<feature type="domain" description="Glycosyltransferase 2-like" evidence="4">
    <location>
        <begin position="3"/>
        <end position="119"/>
    </location>
</feature>
<keyword evidence="2" id="KW-0328">Glycosyltransferase</keyword>
<dbReference type="eggNOG" id="COG1216">
    <property type="taxonomic scope" value="Bacteria"/>
</dbReference>
<dbReference type="SUPFAM" id="SSF53448">
    <property type="entry name" value="Nucleotide-diphospho-sugar transferases"/>
    <property type="match status" value="1"/>
</dbReference>
<keyword evidence="3" id="KW-0808">Transferase</keyword>
<evidence type="ECO:0000259" key="4">
    <source>
        <dbReference type="Pfam" id="PF00535"/>
    </source>
</evidence>
<evidence type="ECO:0000313" key="6">
    <source>
        <dbReference type="Proteomes" id="UP000016843"/>
    </source>
</evidence>
<dbReference type="Gene3D" id="3.90.550.10">
    <property type="entry name" value="Spore Coat Polysaccharide Biosynthesis Protein SpsA, Chain A"/>
    <property type="match status" value="1"/>
</dbReference>
<dbReference type="PANTHER" id="PTHR43179:SF12">
    <property type="entry name" value="GALACTOFURANOSYLTRANSFERASE GLFT2"/>
    <property type="match status" value="1"/>
</dbReference>
<dbReference type="AlphaFoldDB" id="U5BX84"/>
<keyword evidence="6" id="KW-1185">Reference proteome</keyword>
<dbReference type="InterPro" id="IPR001173">
    <property type="entry name" value="Glyco_trans_2-like"/>
</dbReference>
<organism evidence="5 6">
    <name type="scientific">Rhodonellum psychrophilum GCM71 = DSM 17998</name>
    <dbReference type="NCBI Taxonomy" id="1123057"/>
    <lineage>
        <taxon>Bacteria</taxon>
        <taxon>Pseudomonadati</taxon>
        <taxon>Bacteroidota</taxon>
        <taxon>Cytophagia</taxon>
        <taxon>Cytophagales</taxon>
        <taxon>Cytophagaceae</taxon>
        <taxon>Rhodonellum</taxon>
    </lineage>
</organism>
<gene>
    <name evidence="5" type="ORF">P872_09050</name>
</gene>
<evidence type="ECO:0000256" key="3">
    <source>
        <dbReference type="ARBA" id="ARBA00022679"/>
    </source>
</evidence>
<dbReference type="CDD" id="cd04186">
    <property type="entry name" value="GT_2_like_c"/>
    <property type="match status" value="1"/>
</dbReference>
<comment type="similarity">
    <text evidence="1">Belongs to the glycosyltransferase 2 family.</text>
</comment>
<dbReference type="PANTHER" id="PTHR43179">
    <property type="entry name" value="RHAMNOSYLTRANSFERASE WBBL"/>
    <property type="match status" value="1"/>
</dbReference>
<sequence length="304" mass="34316">MAFLESIFKINYGPFEIIVVDNGSTIDPEKEIKTKYPGTKVIKNNRNLGFAAGNNSGIAVAKGKYLLFLNNDTIVDPDFLQPLVDLFENNSSIGACSPKIKYFDRDNTIQWGGSSGISEFTIRGFARGGQELDLGQCDDTIETELVHGSAMMVPREVILDVGLMPDLYFLYYEEHDWIERIKAKGYKIYFVGNSTVYHKESMSIGKKSPIKTYYLHRGRLIFTRRNRKGWKRTISLISFGILSFPKAVLAFSLKGEFDHLKAFWSACLWNLKNSNVSAQPQLVANGDGSYSIKNATRQEIKIFT</sequence>
<reference evidence="5 6" key="1">
    <citation type="journal article" date="2013" name="Genome Announc.">
        <title>Draft Genome Sequence of the Psychrophilic and Alkaliphilic Rhodonellum psychrophilum Strain GCM71T.</title>
        <authorList>
            <person name="Hauptmann A.L."/>
            <person name="Glaring M.A."/>
            <person name="Hallin P.F."/>
            <person name="Prieme A."/>
            <person name="Stougaard P."/>
        </authorList>
    </citation>
    <scope>NUCLEOTIDE SEQUENCE [LARGE SCALE GENOMIC DNA]</scope>
    <source>
        <strain evidence="5 6">GCM71</strain>
    </source>
</reference>
<protein>
    <recommendedName>
        <fullName evidence="4">Glycosyltransferase 2-like domain-containing protein</fullName>
    </recommendedName>
</protein>
<dbReference type="GO" id="GO:0016757">
    <property type="term" value="F:glycosyltransferase activity"/>
    <property type="evidence" value="ECO:0007669"/>
    <property type="project" value="UniProtKB-KW"/>
</dbReference>